<comment type="caution">
    <text evidence="1">The sequence shown here is derived from an EMBL/GenBank/DDBJ whole genome shotgun (WGS) entry which is preliminary data.</text>
</comment>
<sequence>MTYGSKTWSLTVGLIRRLRVTRRATERAMLGVSLRDQIRNEEFRRRTRVTDIAQRVAKLPLRQWAGHIARRTDGRTGCNSDPAPLNAA</sequence>
<keyword evidence="2" id="KW-1185">Reference proteome</keyword>
<gene>
    <name evidence="1" type="primary">jg26422</name>
    <name evidence="1" type="ORF">PAEG_LOCUS16974</name>
</gene>
<dbReference type="OrthoDB" id="407509at2759"/>
<dbReference type="Proteomes" id="UP000838756">
    <property type="component" value="Unassembled WGS sequence"/>
</dbReference>
<dbReference type="AlphaFoldDB" id="A0A8S4RPU8"/>
<protein>
    <submittedName>
        <fullName evidence="1">Jg26422 protein</fullName>
    </submittedName>
</protein>
<accession>A0A8S4RPU8</accession>
<organism evidence="1 2">
    <name type="scientific">Pararge aegeria aegeria</name>
    <dbReference type="NCBI Taxonomy" id="348720"/>
    <lineage>
        <taxon>Eukaryota</taxon>
        <taxon>Metazoa</taxon>
        <taxon>Ecdysozoa</taxon>
        <taxon>Arthropoda</taxon>
        <taxon>Hexapoda</taxon>
        <taxon>Insecta</taxon>
        <taxon>Pterygota</taxon>
        <taxon>Neoptera</taxon>
        <taxon>Endopterygota</taxon>
        <taxon>Lepidoptera</taxon>
        <taxon>Glossata</taxon>
        <taxon>Ditrysia</taxon>
        <taxon>Papilionoidea</taxon>
        <taxon>Nymphalidae</taxon>
        <taxon>Satyrinae</taxon>
        <taxon>Satyrini</taxon>
        <taxon>Parargina</taxon>
        <taxon>Pararge</taxon>
    </lineage>
</organism>
<evidence type="ECO:0000313" key="1">
    <source>
        <dbReference type="EMBL" id="CAH2240383.1"/>
    </source>
</evidence>
<name>A0A8S4RPU8_9NEOP</name>
<proteinExistence type="predicted"/>
<reference evidence="1" key="1">
    <citation type="submission" date="2022-03" db="EMBL/GenBank/DDBJ databases">
        <authorList>
            <person name="Lindestad O."/>
        </authorList>
    </citation>
    <scope>NUCLEOTIDE SEQUENCE</scope>
</reference>
<evidence type="ECO:0000313" key="2">
    <source>
        <dbReference type="Proteomes" id="UP000838756"/>
    </source>
</evidence>
<dbReference type="EMBL" id="CAKXAJ010025500">
    <property type="protein sequence ID" value="CAH2240383.1"/>
    <property type="molecule type" value="Genomic_DNA"/>
</dbReference>